<evidence type="ECO:0000313" key="1">
    <source>
        <dbReference type="EMBL" id="WXB89755.1"/>
    </source>
</evidence>
<name>A0ABZ2MWQ5_9BACI</name>
<protein>
    <submittedName>
        <fullName evidence="1">Uncharacterized protein</fullName>
    </submittedName>
</protein>
<dbReference type="Proteomes" id="UP001368328">
    <property type="component" value="Chromosome"/>
</dbReference>
<reference evidence="1 2" key="1">
    <citation type="submission" date="2024-02" db="EMBL/GenBank/DDBJ databases">
        <title>Seven novel Bacillus-like species.</title>
        <authorList>
            <person name="Liu G."/>
        </authorList>
    </citation>
    <scope>NUCLEOTIDE SEQUENCE [LARGE SCALE GENOMIC DNA]</scope>
    <source>
        <strain evidence="1 2">FJAT-53654</strain>
    </source>
</reference>
<proteinExistence type="predicted"/>
<gene>
    <name evidence="1" type="ORF">WCV66_05835</name>
</gene>
<dbReference type="EMBL" id="CP147403">
    <property type="protein sequence ID" value="WXB89755.1"/>
    <property type="molecule type" value="Genomic_DNA"/>
</dbReference>
<keyword evidence="2" id="KW-1185">Reference proteome</keyword>
<evidence type="ECO:0000313" key="2">
    <source>
        <dbReference type="Proteomes" id="UP001368328"/>
    </source>
</evidence>
<sequence>MVGTELSQHEQRFSIDECTTQFNRESKKQKHDQELKLIQKLQMISYH</sequence>
<organism evidence="1 2">
    <name type="scientific">Metabacillus rhizosphaerae</name>
    <dbReference type="NCBI Taxonomy" id="3117747"/>
    <lineage>
        <taxon>Bacteria</taxon>
        <taxon>Bacillati</taxon>
        <taxon>Bacillota</taxon>
        <taxon>Bacilli</taxon>
        <taxon>Bacillales</taxon>
        <taxon>Bacillaceae</taxon>
        <taxon>Metabacillus</taxon>
    </lineage>
</organism>
<accession>A0ABZ2MWQ5</accession>
<dbReference type="RefSeq" id="WP_338788257.1">
    <property type="nucleotide sequence ID" value="NZ_CP147403.1"/>
</dbReference>